<dbReference type="InterPro" id="IPR021660">
    <property type="entry name" value="DUF3253"/>
</dbReference>
<reference evidence="2 3" key="1">
    <citation type="submission" date="2024-02" db="EMBL/GenBank/DDBJ databases">
        <title>Expansion and revision of Xanthobacter and proposal of Roseixanthobacter gen. nov.</title>
        <authorList>
            <person name="Soltysiak M.P.M."/>
            <person name="Jalihal A."/>
            <person name="Ory A."/>
            <person name="Chrisophersen C."/>
            <person name="Lee A.D."/>
            <person name="Boulton J."/>
            <person name="Springer M."/>
        </authorList>
    </citation>
    <scope>NUCLEOTIDE SEQUENCE [LARGE SCALE GENOMIC DNA]</scope>
    <source>
        <strain evidence="2 3">23A</strain>
    </source>
</reference>
<accession>A0ABW6ZTR7</accession>
<evidence type="ECO:0000313" key="3">
    <source>
        <dbReference type="Proteomes" id="UP001604002"/>
    </source>
</evidence>
<name>A0ABW6ZTR7_9HYPH</name>
<gene>
    <name evidence="2" type="ORF">V5F32_03440</name>
</gene>
<dbReference type="InterPro" id="IPR036390">
    <property type="entry name" value="WH_DNA-bd_sf"/>
</dbReference>
<comment type="caution">
    <text evidence="2">The sequence shown here is derived from an EMBL/GenBank/DDBJ whole genome shotgun (WGS) entry which is preliminary data.</text>
</comment>
<keyword evidence="3" id="KW-1185">Reference proteome</keyword>
<feature type="compositionally biased region" description="Low complexity" evidence="1">
    <location>
        <begin position="10"/>
        <end position="22"/>
    </location>
</feature>
<organism evidence="2 3">
    <name type="scientific">Xanthobacter oligotrophicus</name>
    <dbReference type="NCBI Taxonomy" id="2607286"/>
    <lineage>
        <taxon>Bacteria</taxon>
        <taxon>Pseudomonadati</taxon>
        <taxon>Pseudomonadota</taxon>
        <taxon>Alphaproteobacteria</taxon>
        <taxon>Hyphomicrobiales</taxon>
        <taxon>Xanthobacteraceae</taxon>
        <taxon>Xanthobacter</taxon>
    </lineage>
</organism>
<dbReference type="Pfam" id="PF11625">
    <property type="entry name" value="DUF3253"/>
    <property type="match status" value="1"/>
</dbReference>
<dbReference type="RefSeq" id="WP_393991231.1">
    <property type="nucleotide sequence ID" value="NZ_JBAFVH010000002.1"/>
</dbReference>
<evidence type="ECO:0000313" key="2">
    <source>
        <dbReference type="EMBL" id="MFG1371207.1"/>
    </source>
</evidence>
<evidence type="ECO:0000256" key="1">
    <source>
        <dbReference type="SAM" id="MobiDB-lite"/>
    </source>
</evidence>
<dbReference type="InterPro" id="IPR036388">
    <property type="entry name" value="WH-like_DNA-bd_sf"/>
</dbReference>
<dbReference type="EMBL" id="JBAFVH010000002">
    <property type="protein sequence ID" value="MFG1371207.1"/>
    <property type="molecule type" value="Genomic_DNA"/>
</dbReference>
<dbReference type="Proteomes" id="UP001604002">
    <property type="component" value="Unassembled WGS sequence"/>
</dbReference>
<sequence length="103" mass="11166">MSTDSRRDAAAPTPSSAPLPDDLSTEAALLRLTAECGPGKSISPMDAAQALMAQEEWQRALPVVRRVAVRLAQEGRLLIYRKGKPIDPAELRGVYRIGAPRDE</sequence>
<dbReference type="SUPFAM" id="SSF46785">
    <property type="entry name" value="Winged helix' DNA-binding domain"/>
    <property type="match status" value="1"/>
</dbReference>
<dbReference type="Gene3D" id="1.10.10.10">
    <property type="entry name" value="Winged helix-like DNA-binding domain superfamily/Winged helix DNA-binding domain"/>
    <property type="match status" value="1"/>
</dbReference>
<proteinExistence type="predicted"/>
<feature type="region of interest" description="Disordered" evidence="1">
    <location>
        <begin position="1"/>
        <end position="22"/>
    </location>
</feature>
<protein>
    <submittedName>
        <fullName evidence="2">DUF3253 domain-containing protein</fullName>
    </submittedName>
</protein>